<keyword evidence="1" id="KW-1133">Transmembrane helix</keyword>
<evidence type="ECO:0000313" key="3">
    <source>
        <dbReference type="EMBL" id="UZA52252.1"/>
    </source>
</evidence>
<evidence type="ECO:0000313" key="2">
    <source>
        <dbReference type="EMBL" id="UZA03781.1"/>
    </source>
</evidence>
<name>A0AAQ2Q7J9_MORBO</name>
<dbReference type="Proteomes" id="UP001163283">
    <property type="component" value="Chromosome"/>
</dbReference>
<dbReference type="EMBL" id="CP087781">
    <property type="protein sequence ID" value="UZA52252.1"/>
    <property type="molecule type" value="Genomic_DNA"/>
</dbReference>
<accession>A0AAQ2Q7J9</accession>
<protein>
    <submittedName>
        <fullName evidence="3">Uncharacterized protein</fullName>
    </submittedName>
</protein>
<dbReference type="RefSeq" id="WP_208624076.1">
    <property type="nucleotide sequence ID" value="NZ_CP030241.1"/>
</dbReference>
<gene>
    <name evidence="2" type="ORF">LP092_03240</name>
    <name evidence="3" type="ORF">LP129_03635</name>
</gene>
<evidence type="ECO:0000256" key="1">
    <source>
        <dbReference type="SAM" id="Phobius"/>
    </source>
</evidence>
<dbReference type="EMBL" id="CP087830">
    <property type="protein sequence ID" value="UZA03781.1"/>
    <property type="molecule type" value="Genomic_DNA"/>
</dbReference>
<evidence type="ECO:0000313" key="5">
    <source>
        <dbReference type="Proteomes" id="UP001163632"/>
    </source>
</evidence>
<evidence type="ECO:0000313" key="4">
    <source>
        <dbReference type="Proteomes" id="UP001163283"/>
    </source>
</evidence>
<reference evidence="3 4" key="1">
    <citation type="journal article" date="2022" name="BMC Microbiol.">
        <title>Whole genome sequencing of Moraxella bovis strains from North America reveals two genotypes with different genetic determinants.</title>
        <authorList>
            <person name="Wynn E.L."/>
            <person name="Hille M.M."/>
            <person name="Loy J.D."/>
            <person name="Schuller G."/>
            <person name="Kuhn K.L."/>
            <person name="Dickey A.M."/>
            <person name="Bono J.L."/>
            <person name="Clawson M.L."/>
        </authorList>
    </citation>
    <scope>NUCLEOTIDE SEQUENCE [LARGE SCALE GENOMIC DNA]</scope>
    <source>
        <strain evidence="2">SAM102599</strain>
        <strain evidence="3 4">SAM57978</strain>
    </source>
</reference>
<feature type="transmembrane region" description="Helical" evidence="1">
    <location>
        <begin position="95"/>
        <end position="115"/>
    </location>
</feature>
<organism evidence="3 4">
    <name type="scientific">Moraxella bovis</name>
    <dbReference type="NCBI Taxonomy" id="476"/>
    <lineage>
        <taxon>Bacteria</taxon>
        <taxon>Pseudomonadati</taxon>
        <taxon>Pseudomonadota</taxon>
        <taxon>Gammaproteobacteria</taxon>
        <taxon>Moraxellales</taxon>
        <taxon>Moraxellaceae</taxon>
        <taxon>Moraxella</taxon>
    </lineage>
</organism>
<feature type="transmembrane region" description="Helical" evidence="1">
    <location>
        <begin position="69"/>
        <end position="89"/>
    </location>
</feature>
<keyword evidence="1" id="KW-0812">Transmembrane</keyword>
<dbReference type="Proteomes" id="UP001163632">
    <property type="component" value="Chromosome"/>
</dbReference>
<sequence>MKADQSLFSGVMTDTVNASVGRTMAIEKTINYKGWKGSGYIIIDPHTGSGAYLIDGGANGGIAFAQGMLFTYLVISIMVLSFVSVTVLAPEIGALAWLSLFPILLSTLSATLTMLDVMINKTDFEKNCFIGGVAAMITQLPLPKSLSDKLIGYIIEKVLGIAGASGVTLGWYNCFVGTP</sequence>
<keyword evidence="5" id="KW-1185">Reference proteome</keyword>
<proteinExistence type="predicted"/>
<dbReference type="AlphaFoldDB" id="A0AAQ2Q7J9"/>
<keyword evidence="1" id="KW-0472">Membrane</keyword>
<dbReference type="GeneID" id="77189412"/>